<gene>
    <name evidence="1" type="ORF">L2E82_21788</name>
</gene>
<comment type="caution">
    <text evidence="1">The sequence shown here is derived from an EMBL/GenBank/DDBJ whole genome shotgun (WGS) entry which is preliminary data.</text>
</comment>
<dbReference type="Proteomes" id="UP001055811">
    <property type="component" value="Linkage Group LG04"/>
</dbReference>
<evidence type="ECO:0000313" key="1">
    <source>
        <dbReference type="EMBL" id="KAI3750892.1"/>
    </source>
</evidence>
<reference evidence="2" key="1">
    <citation type="journal article" date="2022" name="Mol. Ecol. Resour.">
        <title>The genomes of chicory, endive, great burdock and yacon provide insights into Asteraceae palaeo-polyploidization history and plant inulin production.</title>
        <authorList>
            <person name="Fan W."/>
            <person name="Wang S."/>
            <person name="Wang H."/>
            <person name="Wang A."/>
            <person name="Jiang F."/>
            <person name="Liu H."/>
            <person name="Zhao H."/>
            <person name="Xu D."/>
            <person name="Zhang Y."/>
        </authorList>
    </citation>
    <scope>NUCLEOTIDE SEQUENCE [LARGE SCALE GENOMIC DNA]</scope>
    <source>
        <strain evidence="2">cv. Punajuju</strain>
    </source>
</reference>
<keyword evidence="2" id="KW-1185">Reference proteome</keyword>
<dbReference type="EMBL" id="CM042012">
    <property type="protein sequence ID" value="KAI3750892.1"/>
    <property type="molecule type" value="Genomic_DNA"/>
</dbReference>
<proteinExistence type="predicted"/>
<sequence>MASSEPPFLSSPPSSTEDLQQWLIDIPQTLESLVSSDTTLPICIFKLHETRTSEKPDAYVPQHIGLGPIHHFRTDIYNKQEKLKLVTANKIVRCYITSEFEKIVQESLIDLVPVAEYCYDLPFDIEKDVLAWVFAIDALVVLDVLSKVSNGHRTEYLEDVMMVENQIPLVILVNLLNALDEHLHSDPDKMFLTTIAFKV</sequence>
<accession>A0ACB9DWF5</accession>
<evidence type="ECO:0000313" key="2">
    <source>
        <dbReference type="Proteomes" id="UP001055811"/>
    </source>
</evidence>
<organism evidence="1 2">
    <name type="scientific">Cichorium intybus</name>
    <name type="common">Chicory</name>
    <dbReference type="NCBI Taxonomy" id="13427"/>
    <lineage>
        <taxon>Eukaryota</taxon>
        <taxon>Viridiplantae</taxon>
        <taxon>Streptophyta</taxon>
        <taxon>Embryophyta</taxon>
        <taxon>Tracheophyta</taxon>
        <taxon>Spermatophyta</taxon>
        <taxon>Magnoliopsida</taxon>
        <taxon>eudicotyledons</taxon>
        <taxon>Gunneridae</taxon>
        <taxon>Pentapetalae</taxon>
        <taxon>asterids</taxon>
        <taxon>campanulids</taxon>
        <taxon>Asterales</taxon>
        <taxon>Asteraceae</taxon>
        <taxon>Cichorioideae</taxon>
        <taxon>Cichorieae</taxon>
        <taxon>Cichoriinae</taxon>
        <taxon>Cichorium</taxon>
    </lineage>
</organism>
<protein>
    <submittedName>
        <fullName evidence="1">Uncharacterized protein</fullName>
    </submittedName>
</protein>
<reference evidence="1 2" key="2">
    <citation type="journal article" date="2022" name="Mol. Ecol. Resour.">
        <title>The genomes of chicory, endive, great burdock and yacon provide insights into Asteraceae paleo-polyploidization history and plant inulin production.</title>
        <authorList>
            <person name="Fan W."/>
            <person name="Wang S."/>
            <person name="Wang H."/>
            <person name="Wang A."/>
            <person name="Jiang F."/>
            <person name="Liu H."/>
            <person name="Zhao H."/>
            <person name="Xu D."/>
            <person name="Zhang Y."/>
        </authorList>
    </citation>
    <scope>NUCLEOTIDE SEQUENCE [LARGE SCALE GENOMIC DNA]</scope>
    <source>
        <strain evidence="2">cv. Punajuju</strain>
        <tissue evidence="1">Leaves</tissue>
    </source>
</reference>
<name>A0ACB9DWF5_CICIN</name>